<proteinExistence type="predicted"/>
<accession>B4W4T6</accession>
<dbReference type="HOGENOM" id="CLU_2952450_0_0_3"/>
<keyword evidence="1" id="KW-0472">Membrane</keyword>
<dbReference type="AlphaFoldDB" id="B4W4T6"/>
<sequence>MSTARLSGVFTQKKIPSLTLDNILIILAVDINEFFHNFFIYFSIILSSLYLVYNKILLR</sequence>
<keyword evidence="3" id="KW-1185">Reference proteome</keyword>
<evidence type="ECO:0000313" key="3">
    <source>
        <dbReference type="Proteomes" id="UP000003835"/>
    </source>
</evidence>
<keyword evidence="1" id="KW-0812">Transmembrane</keyword>
<dbReference type="Proteomes" id="UP000003835">
    <property type="component" value="Unassembled WGS sequence"/>
</dbReference>
<keyword evidence="1" id="KW-1133">Transmembrane helix</keyword>
<feature type="transmembrane region" description="Helical" evidence="1">
    <location>
        <begin position="34"/>
        <end position="53"/>
    </location>
</feature>
<dbReference type="EMBL" id="DS989881">
    <property type="protein sequence ID" value="EDX70798.1"/>
    <property type="molecule type" value="Genomic_DNA"/>
</dbReference>
<gene>
    <name evidence="2" type="ORF">MC7420_1542</name>
</gene>
<evidence type="ECO:0000313" key="2">
    <source>
        <dbReference type="EMBL" id="EDX70798.1"/>
    </source>
</evidence>
<reference evidence="2 3" key="1">
    <citation type="submission" date="2008-07" db="EMBL/GenBank/DDBJ databases">
        <authorList>
            <person name="Tandeau de Marsac N."/>
            <person name="Ferriera S."/>
            <person name="Johnson J."/>
            <person name="Kravitz S."/>
            <person name="Beeson K."/>
            <person name="Sutton G."/>
            <person name="Rogers Y.-H."/>
            <person name="Friedman R."/>
            <person name="Frazier M."/>
            <person name="Venter J.C."/>
        </authorList>
    </citation>
    <scope>NUCLEOTIDE SEQUENCE [LARGE SCALE GENOMIC DNA]</scope>
    <source>
        <strain evidence="2 3">PCC 7420</strain>
    </source>
</reference>
<name>B4W4T6_9CYAN</name>
<evidence type="ECO:0000256" key="1">
    <source>
        <dbReference type="SAM" id="Phobius"/>
    </source>
</evidence>
<protein>
    <submittedName>
        <fullName evidence="2">Uncharacterized protein</fullName>
    </submittedName>
</protein>
<organism evidence="2 3">
    <name type="scientific">Coleofasciculus chthonoplastes PCC 7420</name>
    <dbReference type="NCBI Taxonomy" id="118168"/>
    <lineage>
        <taxon>Bacteria</taxon>
        <taxon>Bacillati</taxon>
        <taxon>Cyanobacteriota</taxon>
        <taxon>Cyanophyceae</taxon>
        <taxon>Coleofasciculales</taxon>
        <taxon>Coleofasciculaceae</taxon>
        <taxon>Coleofasciculus</taxon>
    </lineage>
</organism>